<dbReference type="InterPro" id="IPR036412">
    <property type="entry name" value="HAD-like_sf"/>
</dbReference>
<organism evidence="5 6">
    <name type="scientific">Amycolatopsis heterodermiae</name>
    <dbReference type="NCBI Taxonomy" id="3110235"/>
    <lineage>
        <taxon>Bacteria</taxon>
        <taxon>Bacillati</taxon>
        <taxon>Actinomycetota</taxon>
        <taxon>Actinomycetes</taxon>
        <taxon>Pseudonocardiales</taxon>
        <taxon>Pseudonocardiaceae</taxon>
        <taxon>Amycolatopsis</taxon>
    </lineage>
</organism>
<dbReference type="Gene3D" id="3.40.50.1000">
    <property type="entry name" value="HAD superfamily/HAD-like"/>
    <property type="match status" value="1"/>
</dbReference>
<comment type="similarity">
    <text evidence="4">Belongs to the HAD-like hydrolase superfamily. MasA/MtnC family.</text>
</comment>
<comment type="pathway">
    <text evidence="4">Amino-acid biosynthesis; L-methionine biosynthesis via salvage pathway; L-methionine from S-methyl-5-thio-alpha-D-ribose 1-phosphate: step 4/6.</text>
</comment>
<evidence type="ECO:0000256" key="2">
    <source>
        <dbReference type="ARBA" id="ARBA00022801"/>
    </source>
</evidence>
<dbReference type="PANTHER" id="PTHR20371">
    <property type="entry name" value="ENOLASE-PHOSPHATASE E1"/>
    <property type="match status" value="1"/>
</dbReference>
<dbReference type="CDD" id="cd01629">
    <property type="entry name" value="HAD_EP"/>
    <property type="match status" value="1"/>
</dbReference>
<keyword evidence="1 4" id="KW-0028">Amino-acid biosynthesis</keyword>
<evidence type="ECO:0000256" key="3">
    <source>
        <dbReference type="ARBA" id="ARBA00023167"/>
    </source>
</evidence>
<dbReference type="EMBL" id="JAYFSI010000016">
    <property type="protein sequence ID" value="MEA5366510.1"/>
    <property type="molecule type" value="Genomic_DNA"/>
</dbReference>
<comment type="catalytic activity">
    <reaction evidence="4">
        <text>5-methylsulfanyl-2,3-dioxopentyl phosphate + H2O = 1,2-dihydroxy-5-(methylsulfanyl)pent-1-en-3-one + phosphate</text>
        <dbReference type="Rhea" id="RHEA:21700"/>
        <dbReference type="ChEBI" id="CHEBI:15377"/>
        <dbReference type="ChEBI" id="CHEBI:43474"/>
        <dbReference type="ChEBI" id="CHEBI:49252"/>
        <dbReference type="ChEBI" id="CHEBI:58828"/>
        <dbReference type="EC" id="3.1.3.77"/>
    </reaction>
</comment>
<dbReference type="SUPFAM" id="SSF56784">
    <property type="entry name" value="HAD-like"/>
    <property type="match status" value="1"/>
</dbReference>
<accession>A0ABU5RJQ1</accession>
<dbReference type="GO" id="GO:0043874">
    <property type="term" value="F:acireductone synthase activity"/>
    <property type="evidence" value="ECO:0007669"/>
    <property type="project" value="UniProtKB-EC"/>
</dbReference>
<evidence type="ECO:0000256" key="4">
    <source>
        <dbReference type="HAMAP-Rule" id="MF_01681"/>
    </source>
</evidence>
<dbReference type="PANTHER" id="PTHR20371:SF1">
    <property type="entry name" value="ENOLASE-PHOSPHATASE E1"/>
    <property type="match status" value="1"/>
</dbReference>
<dbReference type="SFLD" id="SFLDS00003">
    <property type="entry name" value="Haloacid_Dehalogenase"/>
    <property type="match status" value="1"/>
</dbReference>
<keyword evidence="4" id="KW-0479">Metal-binding</keyword>
<evidence type="ECO:0000256" key="1">
    <source>
        <dbReference type="ARBA" id="ARBA00022605"/>
    </source>
</evidence>
<comment type="pathway">
    <text evidence="4">Amino-acid biosynthesis; L-methionine biosynthesis via salvage pathway; L-methionine from S-methyl-5-thio-alpha-D-ribose 1-phosphate: step 3/6.</text>
</comment>
<evidence type="ECO:0000313" key="5">
    <source>
        <dbReference type="EMBL" id="MEA5366510.1"/>
    </source>
</evidence>
<dbReference type="Proteomes" id="UP001304298">
    <property type="component" value="Unassembled WGS sequence"/>
</dbReference>
<comment type="function">
    <text evidence="4">Bifunctional enzyme that catalyzes the enolization of 2,3-diketo-5-methylthiopentyl-1-phosphate (DK-MTP-1-P) into the intermediate 2-hydroxy-3-keto-5-methylthiopentenyl-1-phosphate (HK-MTPenyl-1-P), which is then dephosphorylated to form the acireductone 1,2-dihydroxy-3-keto-5-methylthiopentene (DHK-MTPene).</text>
</comment>
<dbReference type="HAMAP" id="MF_01681">
    <property type="entry name" value="Salvage_MtnC"/>
    <property type="match status" value="1"/>
</dbReference>
<keyword evidence="4" id="KW-0460">Magnesium</keyword>
<name>A0ABU5RJQ1_9PSEU</name>
<comment type="caution">
    <text evidence="5">The sequence shown here is derived from an EMBL/GenBank/DDBJ whole genome shotgun (WGS) entry which is preliminary data.</text>
</comment>
<gene>
    <name evidence="4 5" type="primary">mtnC</name>
    <name evidence="5" type="ORF">VA596_43760</name>
</gene>
<dbReference type="InterPro" id="IPR023214">
    <property type="entry name" value="HAD_sf"/>
</dbReference>
<evidence type="ECO:0000313" key="6">
    <source>
        <dbReference type="Proteomes" id="UP001304298"/>
    </source>
</evidence>
<comment type="subunit">
    <text evidence="4">Monomer.</text>
</comment>
<keyword evidence="2 4" id="KW-0378">Hydrolase</keyword>
<protein>
    <recommendedName>
        <fullName evidence="4">Enolase-phosphatase E1</fullName>
        <ecNumber evidence="4">3.1.3.77</ecNumber>
    </recommendedName>
    <alternativeName>
        <fullName evidence="4">2,3-diketo-5-methylthio-1-phosphopentane phosphatase</fullName>
    </alternativeName>
</protein>
<dbReference type="Pfam" id="PF00702">
    <property type="entry name" value="Hydrolase"/>
    <property type="match status" value="1"/>
</dbReference>
<dbReference type="RefSeq" id="WP_323335798.1">
    <property type="nucleotide sequence ID" value="NZ_JAYFSI010000016.1"/>
</dbReference>
<dbReference type="SFLD" id="SFLDG01129">
    <property type="entry name" value="C1.5:_HAD__Beta-PGM__Phosphata"/>
    <property type="match status" value="1"/>
</dbReference>
<keyword evidence="3 4" id="KW-0486">Methionine biosynthesis</keyword>
<dbReference type="InterPro" id="IPR023943">
    <property type="entry name" value="Enolase-ppase_E1"/>
</dbReference>
<reference evidence="5 6" key="1">
    <citation type="submission" date="2023-12" db="EMBL/GenBank/DDBJ databases">
        <title>Amycolatopsis sp. V23-08.</title>
        <authorList>
            <person name="Somphong A."/>
        </authorList>
    </citation>
    <scope>NUCLEOTIDE SEQUENCE [LARGE SCALE GENOMIC DNA]</scope>
    <source>
        <strain evidence="5 6">V23-08</strain>
    </source>
</reference>
<sequence length="228" mass="25227">MTLAVVLDIEGTVSPLSAVHDVLFPYARERLESWVRQERPGTPDVVDGVRATLGGHAGLDDVVRTLLEWHDGNAKHSPLKTLHGLVWERGFLDGELSGVVYPDVPPALAEWRRRGTRCWIYSSGSVLAQRLWFSRSDHGDLRGYLDGHFDTLTGGPKRDPLSYQRIGRAIGTPARDVRFLSDSRAELDAARTAGWETIGVRRPGCTTDFGTHRAIADFTEFGPAREVA</sequence>
<dbReference type="SFLD" id="SFLDG01133">
    <property type="entry name" value="C1.5.4:_Enolase-phosphatase_Li"/>
    <property type="match status" value="1"/>
</dbReference>
<dbReference type="EC" id="3.1.3.77" evidence="4"/>
<comment type="cofactor">
    <cofactor evidence="4">
        <name>Mg(2+)</name>
        <dbReference type="ChEBI" id="CHEBI:18420"/>
    </cofactor>
    <text evidence="4">Binds 1 Mg(2+) ion per subunit.</text>
</comment>
<dbReference type="NCBIfam" id="TIGR01691">
    <property type="entry name" value="enolase-ppase"/>
    <property type="match status" value="1"/>
</dbReference>
<keyword evidence="6" id="KW-1185">Reference proteome</keyword>
<dbReference type="Gene3D" id="1.10.720.60">
    <property type="match status" value="1"/>
</dbReference>
<proteinExistence type="inferred from homology"/>